<evidence type="ECO:0000256" key="5">
    <source>
        <dbReference type="ARBA" id="ARBA00023001"/>
    </source>
</evidence>
<sequence>MARQAPPDGLRRPVGTGVQGHCHADIFADVPSPQDVPLLPPGFRFGTSTASYQIEGAVAEDGRGPSIWDTFTAEPGRVADGSTGAVACDHYHRVEEDVALMKELGTGGYRFSIAWPRIQPTGRGPANEKGLAFYDRLIDTLLANGQQPMVTLYHWDLPQALEDDGGWLNRDTVDRFAEYASIVGERFADRVEHWIPVNEPNVASILGYGMGTHAPGKKLLFDCLPAAHHLLLAHGRAAIELRRAGAASVGCANNHAPIWPASDDDADVGMSKIFDALWNGTFLEPMLLGRYPADLMPLFEEFMADGDLATIRQPLDFYGVNYYNPMKVAAADEDSETPFEFREVVGYPTTDFGWPIVPDALREWLVMFRARFRAALPPIMITESGCSYGMGPDENGVVDDQPRIDYLRAHVNAVSEAIQRGVDVRGYYCWSLMDNFEWAEGYTQRFGLVHVDYDTLERTRKKSFHWYADLIRAQPQHL</sequence>
<dbReference type="SUPFAM" id="SSF51445">
    <property type="entry name" value="(Trans)glycosidases"/>
    <property type="match status" value="1"/>
</dbReference>
<feature type="active site" description="Proton donor" evidence="9">
    <location>
        <position position="199"/>
    </location>
</feature>
<evidence type="ECO:0000256" key="7">
    <source>
        <dbReference type="ARBA" id="ARBA00023295"/>
    </source>
</evidence>
<evidence type="ECO:0000256" key="6">
    <source>
        <dbReference type="ARBA" id="ARBA00023277"/>
    </source>
</evidence>
<dbReference type="PANTHER" id="PTHR10353:SF36">
    <property type="entry name" value="LP05116P"/>
    <property type="match status" value="1"/>
</dbReference>
<protein>
    <recommendedName>
        <fullName evidence="3 11">Beta-glucosidase</fullName>
        <ecNumber evidence="3 11">3.2.1.21</ecNumber>
    </recommendedName>
</protein>
<evidence type="ECO:0000256" key="8">
    <source>
        <dbReference type="ARBA" id="ARBA00023326"/>
    </source>
</evidence>
<dbReference type="Pfam" id="PF00232">
    <property type="entry name" value="Glyco_hydro_1"/>
    <property type="match status" value="1"/>
</dbReference>
<dbReference type="EMBL" id="SDWU01000001">
    <property type="protein sequence ID" value="RYC05147.1"/>
    <property type="molecule type" value="Genomic_DNA"/>
</dbReference>
<feature type="binding site" evidence="10">
    <location>
        <position position="198"/>
    </location>
    <ligand>
        <name>substrate</name>
    </ligand>
</feature>
<dbReference type="NCBIfam" id="TIGR03356">
    <property type="entry name" value="BGL"/>
    <property type="match status" value="1"/>
</dbReference>
<dbReference type="Gene3D" id="3.20.20.80">
    <property type="entry name" value="Glycosidases"/>
    <property type="match status" value="1"/>
</dbReference>
<evidence type="ECO:0000256" key="11">
    <source>
        <dbReference type="RuleBase" id="RU361175"/>
    </source>
</evidence>
<dbReference type="PROSITE" id="PS00653">
    <property type="entry name" value="GLYCOSYL_HYDROL_F1_2"/>
    <property type="match status" value="1"/>
</dbReference>
<dbReference type="InterPro" id="IPR017736">
    <property type="entry name" value="Glyco_hydro_1_beta-glucosidase"/>
</dbReference>
<dbReference type="EC" id="3.2.1.21" evidence="3 11"/>
<evidence type="ECO:0000256" key="3">
    <source>
        <dbReference type="ARBA" id="ARBA00012744"/>
    </source>
</evidence>
<keyword evidence="13" id="KW-1185">Reference proteome</keyword>
<dbReference type="PRINTS" id="PR00131">
    <property type="entry name" value="GLHYDRLASE1"/>
</dbReference>
<evidence type="ECO:0000256" key="1">
    <source>
        <dbReference type="ARBA" id="ARBA00000448"/>
    </source>
</evidence>
<dbReference type="GO" id="GO:0030245">
    <property type="term" value="P:cellulose catabolic process"/>
    <property type="evidence" value="ECO:0007669"/>
    <property type="project" value="UniProtKB-KW"/>
</dbReference>
<feature type="binding site" evidence="10">
    <location>
        <position position="53"/>
    </location>
    <ligand>
        <name>substrate</name>
    </ligand>
</feature>
<feature type="binding site" evidence="10">
    <location>
        <position position="323"/>
    </location>
    <ligand>
        <name>substrate</name>
    </ligand>
</feature>
<dbReference type="Proteomes" id="UP000293291">
    <property type="component" value="Unassembled WGS sequence"/>
</dbReference>
<accession>A0A4V1RNA2</accession>
<comment type="similarity">
    <text evidence="2 11">Belongs to the glycosyl hydrolase 1 family.</text>
</comment>
<comment type="caution">
    <text evidence="12">The sequence shown here is derived from an EMBL/GenBank/DDBJ whole genome shotgun (WGS) entry which is preliminary data.</text>
</comment>
<dbReference type="FunFam" id="3.20.20.80:FF:000004">
    <property type="entry name" value="Beta-glucosidase 6-phospho-beta-glucosidase"/>
    <property type="match status" value="1"/>
</dbReference>
<gene>
    <name evidence="12" type="ORF">EUA07_01245</name>
</gene>
<comment type="catalytic activity">
    <reaction evidence="1 11">
        <text>Hydrolysis of terminal, non-reducing beta-D-glucosyl residues with release of beta-D-glucose.</text>
        <dbReference type="EC" id="3.2.1.21"/>
    </reaction>
</comment>
<dbReference type="PANTHER" id="PTHR10353">
    <property type="entry name" value="GLYCOSYL HYDROLASE"/>
    <property type="match status" value="1"/>
</dbReference>
<evidence type="ECO:0000256" key="4">
    <source>
        <dbReference type="ARBA" id="ARBA00022801"/>
    </source>
</evidence>
<dbReference type="AlphaFoldDB" id="A0A4V1RNA2"/>
<dbReference type="InterPro" id="IPR017853">
    <property type="entry name" value="GH"/>
</dbReference>
<feature type="binding site" evidence="10">
    <location>
        <position position="154"/>
    </location>
    <ligand>
        <name>substrate</name>
    </ligand>
</feature>
<evidence type="ECO:0000256" key="10">
    <source>
        <dbReference type="PIRSR" id="PIRSR617736-2"/>
    </source>
</evidence>
<keyword evidence="6" id="KW-0119">Carbohydrate metabolism</keyword>
<dbReference type="InterPro" id="IPR001360">
    <property type="entry name" value="Glyco_hydro_1"/>
</dbReference>
<keyword evidence="4 11" id="KW-0378">Hydrolase</keyword>
<feature type="binding site" evidence="10">
    <location>
        <begin position="437"/>
        <end position="438"/>
    </location>
    <ligand>
        <name>substrate</name>
    </ligand>
</feature>
<dbReference type="OrthoDB" id="9765195at2"/>
<evidence type="ECO:0000256" key="2">
    <source>
        <dbReference type="ARBA" id="ARBA00010838"/>
    </source>
</evidence>
<feature type="active site" description="Nucleophile" evidence="9">
    <location>
        <position position="383"/>
    </location>
</feature>
<evidence type="ECO:0000313" key="12">
    <source>
        <dbReference type="EMBL" id="RYC05147.1"/>
    </source>
</evidence>
<feature type="binding site" evidence="10">
    <location>
        <position position="430"/>
    </location>
    <ligand>
        <name>substrate</name>
    </ligand>
</feature>
<dbReference type="InterPro" id="IPR033132">
    <property type="entry name" value="GH_1_N_CS"/>
</dbReference>
<dbReference type="GO" id="GO:0005829">
    <property type="term" value="C:cytosol"/>
    <property type="evidence" value="ECO:0007669"/>
    <property type="project" value="TreeGrafter"/>
</dbReference>
<keyword evidence="7 11" id="KW-0326">Glycosidase</keyword>
<evidence type="ECO:0000313" key="13">
    <source>
        <dbReference type="Proteomes" id="UP000293291"/>
    </source>
</evidence>
<keyword evidence="8" id="KW-0624">Polysaccharide degradation</keyword>
<proteinExistence type="inferred from homology"/>
<evidence type="ECO:0000256" key="9">
    <source>
        <dbReference type="PIRSR" id="PIRSR617736-1"/>
    </source>
</evidence>
<organism evidence="12 13">
    <name type="scientific">Nocardioides ganghwensis</name>
    <dbReference type="NCBI Taxonomy" id="252230"/>
    <lineage>
        <taxon>Bacteria</taxon>
        <taxon>Bacillati</taxon>
        <taxon>Actinomycetota</taxon>
        <taxon>Actinomycetes</taxon>
        <taxon>Propionibacteriales</taxon>
        <taxon>Nocardioidaceae</taxon>
        <taxon>Nocardioides</taxon>
    </lineage>
</organism>
<dbReference type="GO" id="GO:0008422">
    <property type="term" value="F:beta-glucosidase activity"/>
    <property type="evidence" value="ECO:0007669"/>
    <property type="project" value="UniProtKB-EC"/>
</dbReference>
<keyword evidence="5" id="KW-0136">Cellulose degradation</keyword>
<name>A0A4V1RNA2_9ACTN</name>
<reference evidence="12 13" key="1">
    <citation type="submission" date="2019-01" db="EMBL/GenBank/DDBJ databases">
        <title>Novel species of Nocardioides.</title>
        <authorList>
            <person name="Liu Q."/>
            <person name="Xin Y.-H."/>
        </authorList>
    </citation>
    <scope>NUCLEOTIDE SEQUENCE [LARGE SCALE GENOMIC DNA]</scope>
    <source>
        <strain evidence="12 13">CGMCC 4.6875</strain>
    </source>
</reference>